<dbReference type="AlphaFoldDB" id="A0AAV5WX79"/>
<keyword evidence="2" id="KW-1185">Reference proteome</keyword>
<evidence type="ECO:0000313" key="1">
    <source>
        <dbReference type="EMBL" id="GMT34209.1"/>
    </source>
</evidence>
<feature type="non-terminal residue" evidence="1">
    <location>
        <position position="1"/>
    </location>
</feature>
<feature type="non-terminal residue" evidence="1">
    <location>
        <position position="85"/>
    </location>
</feature>
<comment type="caution">
    <text evidence="1">The sequence shown here is derived from an EMBL/GenBank/DDBJ whole genome shotgun (WGS) entry which is preliminary data.</text>
</comment>
<sequence>TNSYNNLKPHYTTYVHLVTHNTNGAVEREHFTTFLSHNVYQSYTRKINIIWKVMPEHATRIVIDGNTYLRANMNTCQDINMPTGG</sequence>
<protein>
    <submittedName>
        <fullName evidence="1">Uncharacterized protein</fullName>
    </submittedName>
</protein>
<dbReference type="Proteomes" id="UP001432322">
    <property type="component" value="Unassembled WGS sequence"/>
</dbReference>
<dbReference type="EMBL" id="BTSY01000006">
    <property type="protein sequence ID" value="GMT34209.1"/>
    <property type="molecule type" value="Genomic_DNA"/>
</dbReference>
<evidence type="ECO:0000313" key="2">
    <source>
        <dbReference type="Proteomes" id="UP001432322"/>
    </source>
</evidence>
<name>A0AAV5WX79_9BILA</name>
<reference evidence="1" key="1">
    <citation type="submission" date="2023-10" db="EMBL/GenBank/DDBJ databases">
        <title>Genome assembly of Pristionchus species.</title>
        <authorList>
            <person name="Yoshida K."/>
            <person name="Sommer R.J."/>
        </authorList>
    </citation>
    <scope>NUCLEOTIDE SEQUENCE</scope>
    <source>
        <strain evidence="1">RS5133</strain>
    </source>
</reference>
<gene>
    <name evidence="1" type="ORF">PFISCL1PPCAC_25506</name>
</gene>
<accession>A0AAV5WX79</accession>
<organism evidence="1 2">
    <name type="scientific">Pristionchus fissidentatus</name>
    <dbReference type="NCBI Taxonomy" id="1538716"/>
    <lineage>
        <taxon>Eukaryota</taxon>
        <taxon>Metazoa</taxon>
        <taxon>Ecdysozoa</taxon>
        <taxon>Nematoda</taxon>
        <taxon>Chromadorea</taxon>
        <taxon>Rhabditida</taxon>
        <taxon>Rhabditina</taxon>
        <taxon>Diplogasteromorpha</taxon>
        <taxon>Diplogasteroidea</taxon>
        <taxon>Neodiplogasteridae</taxon>
        <taxon>Pristionchus</taxon>
    </lineage>
</organism>
<proteinExistence type="predicted"/>